<keyword evidence="1" id="KW-0732">Signal</keyword>
<evidence type="ECO:0000313" key="4">
    <source>
        <dbReference type="Proteomes" id="UP001171916"/>
    </source>
</evidence>
<dbReference type="PROSITE" id="PS50234">
    <property type="entry name" value="VWFA"/>
    <property type="match status" value="1"/>
</dbReference>
<dbReference type="SMART" id="SM00327">
    <property type="entry name" value="VWA"/>
    <property type="match status" value="1"/>
</dbReference>
<gene>
    <name evidence="3" type="ORF">QVH07_15650</name>
</gene>
<dbReference type="SUPFAM" id="SSF53300">
    <property type="entry name" value="vWA-like"/>
    <property type="match status" value="1"/>
</dbReference>
<feature type="domain" description="VWFA" evidence="2">
    <location>
        <begin position="27"/>
        <end position="205"/>
    </location>
</feature>
<dbReference type="Proteomes" id="UP001171916">
    <property type="component" value="Unassembled WGS sequence"/>
</dbReference>
<dbReference type="InterPro" id="IPR036465">
    <property type="entry name" value="vWFA_dom_sf"/>
</dbReference>
<dbReference type="RefSeq" id="WP_290002229.1">
    <property type="nucleotide sequence ID" value="NZ_JAUEPH010000007.1"/>
</dbReference>
<dbReference type="Pfam" id="PF00092">
    <property type="entry name" value="VWA"/>
    <property type="match status" value="1"/>
</dbReference>
<sequence>MKKILFIPVFIIFLSQVLAQSSPGISPIYFIYDASGSMWGQIEGKTKMEIASEVLSESVEKLPEQQQLGLVIYGHNREGDCRDVEFMVNPEGGTKAEVIEAVNSVKPLGKTPLAYSANLVIDQLRESKAKATIILITDGIESCDGNICEVVTAAQEEGIDFKLHIIGFGLKDEETAQLKCAAKAANGTYNNAEDAVDLGDLLAQVTNKTIDDPAENFSVYAVKNGVPVDAWVKAYDVVSKREPILARTYRDTAFFYLPPSRYNFEVVPLEGSDVDKIGLSDIQSFEDSLSHQTISFDAGRLSITVTNNGQNWDSIVKLINQNGEVIASERTYSSQKEVEVNPGKYKISVQALKIEGLGTLKEVEDVEILSDQSTPFEVGFETGTFKVLTWVNGEIIDTIVTLAEAESGKNVGGERTYTDGADFMLTPGKYNVKVVPLGDHKEKAAQSFSIEIKPGEEVLKEIQF</sequence>
<comment type="caution">
    <text evidence="3">The sequence shown here is derived from an EMBL/GenBank/DDBJ whole genome shotgun (WGS) entry which is preliminary data.</text>
</comment>
<name>A0ABT7YGD5_9BACT</name>
<reference evidence="3" key="1">
    <citation type="submission" date="2023-06" db="EMBL/GenBank/DDBJ databases">
        <title>Robiginitalea aurantiacus sp. nov. and Algoriphagus sediminis sp. nov., isolated from coastal sediment.</title>
        <authorList>
            <person name="Zhou Z.Y."/>
            <person name="An J."/>
            <person name="Jia Y.W."/>
            <person name="Du Z.J."/>
        </authorList>
    </citation>
    <scope>NUCLEOTIDE SEQUENCE</scope>
    <source>
        <strain evidence="3">C2-7</strain>
    </source>
</reference>
<evidence type="ECO:0000259" key="2">
    <source>
        <dbReference type="PROSITE" id="PS50234"/>
    </source>
</evidence>
<feature type="chain" id="PRO_5045765262" evidence="1">
    <location>
        <begin position="20"/>
        <end position="464"/>
    </location>
</feature>
<proteinExistence type="predicted"/>
<feature type="signal peptide" evidence="1">
    <location>
        <begin position="1"/>
        <end position="19"/>
    </location>
</feature>
<protein>
    <submittedName>
        <fullName evidence="3">VWA domain-containing protein</fullName>
    </submittedName>
</protein>
<accession>A0ABT7YGD5</accession>
<dbReference type="EMBL" id="JAUEPH010000007">
    <property type="protein sequence ID" value="MDN3205596.1"/>
    <property type="molecule type" value="Genomic_DNA"/>
</dbReference>
<dbReference type="InterPro" id="IPR002035">
    <property type="entry name" value="VWF_A"/>
</dbReference>
<keyword evidence="4" id="KW-1185">Reference proteome</keyword>
<evidence type="ECO:0000313" key="3">
    <source>
        <dbReference type="EMBL" id="MDN3205596.1"/>
    </source>
</evidence>
<dbReference type="Gene3D" id="3.40.50.410">
    <property type="entry name" value="von Willebrand factor, type A domain"/>
    <property type="match status" value="1"/>
</dbReference>
<organism evidence="3 4">
    <name type="scientific">Algoriphagus sediminis</name>
    <dbReference type="NCBI Taxonomy" id="3057113"/>
    <lineage>
        <taxon>Bacteria</taxon>
        <taxon>Pseudomonadati</taxon>
        <taxon>Bacteroidota</taxon>
        <taxon>Cytophagia</taxon>
        <taxon>Cytophagales</taxon>
        <taxon>Cyclobacteriaceae</taxon>
        <taxon>Algoriphagus</taxon>
    </lineage>
</organism>
<evidence type="ECO:0000256" key="1">
    <source>
        <dbReference type="SAM" id="SignalP"/>
    </source>
</evidence>